<dbReference type="InterPro" id="IPR011330">
    <property type="entry name" value="Glyco_hydro/deAcase_b/a-brl"/>
</dbReference>
<dbReference type="GO" id="GO:0016810">
    <property type="term" value="F:hydrolase activity, acting on carbon-nitrogen (but not peptide) bonds"/>
    <property type="evidence" value="ECO:0007669"/>
    <property type="project" value="InterPro"/>
</dbReference>
<feature type="domain" description="NodB homology" evidence="3">
    <location>
        <begin position="16"/>
        <end position="202"/>
    </location>
</feature>
<dbReference type="Pfam" id="PF01522">
    <property type="entry name" value="Polysacc_deac_1"/>
    <property type="match status" value="1"/>
</dbReference>
<dbReference type="RefSeq" id="WP_072949558.1">
    <property type="nucleotide sequence ID" value="NZ_FRCT01000004.1"/>
</dbReference>
<dbReference type="GO" id="GO:0016020">
    <property type="term" value="C:membrane"/>
    <property type="evidence" value="ECO:0007669"/>
    <property type="project" value="TreeGrafter"/>
</dbReference>
<dbReference type="Proteomes" id="UP000184394">
    <property type="component" value="Unassembled WGS sequence"/>
</dbReference>
<evidence type="ECO:0000259" key="3">
    <source>
        <dbReference type="PROSITE" id="PS51677"/>
    </source>
</evidence>
<dbReference type="AlphaFoldDB" id="A0A1M7IAN5"/>
<keyword evidence="2" id="KW-0378">Hydrolase</keyword>
<dbReference type="GO" id="GO:0046872">
    <property type="term" value="F:metal ion binding"/>
    <property type="evidence" value="ECO:0007669"/>
    <property type="project" value="UniProtKB-KW"/>
</dbReference>
<name>A0A1M7IAN5_RUMFL</name>
<dbReference type="SUPFAM" id="SSF88713">
    <property type="entry name" value="Glycoside hydrolase/deacetylase"/>
    <property type="match status" value="1"/>
</dbReference>
<evidence type="ECO:0000256" key="1">
    <source>
        <dbReference type="ARBA" id="ARBA00022723"/>
    </source>
</evidence>
<proteinExistence type="predicted"/>
<evidence type="ECO:0000313" key="5">
    <source>
        <dbReference type="Proteomes" id="UP000184394"/>
    </source>
</evidence>
<dbReference type="InterPro" id="IPR050248">
    <property type="entry name" value="Polysacc_deacetylase_ArnD"/>
</dbReference>
<dbReference type="EMBL" id="FRCT01000004">
    <property type="protein sequence ID" value="SHM37745.1"/>
    <property type="molecule type" value="Genomic_DNA"/>
</dbReference>
<dbReference type="PANTHER" id="PTHR10587:SF133">
    <property type="entry name" value="CHITIN DEACETYLASE 1-RELATED"/>
    <property type="match status" value="1"/>
</dbReference>
<accession>A0A1M7IAN5</accession>
<dbReference type="InterPro" id="IPR002509">
    <property type="entry name" value="NODB_dom"/>
</dbReference>
<keyword evidence="1" id="KW-0479">Metal-binding</keyword>
<dbReference type="OrthoDB" id="9806701at2"/>
<dbReference type="PANTHER" id="PTHR10587">
    <property type="entry name" value="GLYCOSYL TRANSFERASE-RELATED"/>
    <property type="match status" value="1"/>
</dbReference>
<organism evidence="4 5">
    <name type="scientific">Ruminococcus flavefaciens</name>
    <dbReference type="NCBI Taxonomy" id="1265"/>
    <lineage>
        <taxon>Bacteria</taxon>
        <taxon>Bacillati</taxon>
        <taxon>Bacillota</taxon>
        <taxon>Clostridia</taxon>
        <taxon>Eubacteriales</taxon>
        <taxon>Oscillospiraceae</taxon>
        <taxon>Ruminococcus</taxon>
    </lineage>
</organism>
<sequence>MDPHTNNKTDIQAYKKLCAISFDDGAAGNAPTDPSMRILKALIKNKMTATFFYVSDWTKNAGGIEEVKFAYKNGMEVANHSISHPYLSKLDTNEIREQWEQCNTELRNIISAEPSHIMRPPYLDVNENVLSALCDIPLISCAIDTRDWDNATTEQIVNTIKKAAQDGSLEGAIVLCHETYASTAAAMEEVLPWLALNGYKNVNISDMAKAHGNALANGQLNTHI</sequence>
<dbReference type="GO" id="GO:0005975">
    <property type="term" value="P:carbohydrate metabolic process"/>
    <property type="evidence" value="ECO:0007669"/>
    <property type="project" value="InterPro"/>
</dbReference>
<gene>
    <name evidence="4" type="ORF">SAMN04487860_10412</name>
</gene>
<dbReference type="PROSITE" id="PS51677">
    <property type="entry name" value="NODB"/>
    <property type="match status" value="1"/>
</dbReference>
<evidence type="ECO:0000313" key="4">
    <source>
        <dbReference type="EMBL" id="SHM37745.1"/>
    </source>
</evidence>
<reference evidence="4 5" key="1">
    <citation type="submission" date="2016-11" db="EMBL/GenBank/DDBJ databases">
        <authorList>
            <person name="Jaros S."/>
            <person name="Januszkiewicz K."/>
            <person name="Wedrychowicz H."/>
        </authorList>
    </citation>
    <scope>NUCLEOTIDE SEQUENCE [LARGE SCALE GENOMIC DNA]</scope>
    <source>
        <strain evidence="4 5">Y1</strain>
    </source>
</reference>
<protein>
    <submittedName>
        <fullName evidence="4">Peptidoglycan/xylan/chitin deacetylase, PgdA/CDA1 family</fullName>
    </submittedName>
</protein>
<evidence type="ECO:0000256" key="2">
    <source>
        <dbReference type="ARBA" id="ARBA00022801"/>
    </source>
</evidence>
<dbReference type="Gene3D" id="3.20.20.370">
    <property type="entry name" value="Glycoside hydrolase/deacetylase"/>
    <property type="match status" value="1"/>
</dbReference>